<comment type="subcellular location">
    <subcellularLocation>
        <location evidence="1">Cell membrane</location>
        <topology evidence="1">Multi-pass membrane protein</topology>
    </subcellularLocation>
</comment>
<keyword evidence="5" id="KW-0472">Membrane</keyword>
<dbReference type="Proteomes" id="UP000749559">
    <property type="component" value="Unassembled WGS sequence"/>
</dbReference>
<evidence type="ECO:0000256" key="5">
    <source>
        <dbReference type="ARBA" id="ARBA00023136"/>
    </source>
</evidence>
<dbReference type="PROSITE" id="PS50262">
    <property type="entry name" value="G_PROTEIN_RECEP_F1_2"/>
    <property type="match status" value="1"/>
</dbReference>
<dbReference type="OrthoDB" id="6281677at2759"/>
<reference evidence="6" key="1">
    <citation type="submission" date="2022-03" db="EMBL/GenBank/DDBJ databases">
        <authorList>
            <person name="Martin C."/>
        </authorList>
    </citation>
    <scope>NUCLEOTIDE SEQUENCE</scope>
</reference>
<keyword evidence="3" id="KW-0812">Transmembrane</keyword>
<dbReference type="EMBL" id="CAIIXF020000011">
    <property type="protein sequence ID" value="CAH1799623.1"/>
    <property type="molecule type" value="Genomic_DNA"/>
</dbReference>
<evidence type="ECO:0000256" key="1">
    <source>
        <dbReference type="ARBA" id="ARBA00004651"/>
    </source>
</evidence>
<evidence type="ECO:0000313" key="7">
    <source>
        <dbReference type="Proteomes" id="UP000749559"/>
    </source>
</evidence>
<dbReference type="InterPro" id="IPR000276">
    <property type="entry name" value="GPCR_Rhodpsn"/>
</dbReference>
<organism evidence="6 7">
    <name type="scientific">Owenia fusiformis</name>
    <name type="common">Polychaete worm</name>
    <dbReference type="NCBI Taxonomy" id="6347"/>
    <lineage>
        <taxon>Eukaryota</taxon>
        <taxon>Metazoa</taxon>
        <taxon>Spiralia</taxon>
        <taxon>Lophotrochozoa</taxon>
        <taxon>Annelida</taxon>
        <taxon>Polychaeta</taxon>
        <taxon>Sedentaria</taxon>
        <taxon>Canalipalpata</taxon>
        <taxon>Sabellida</taxon>
        <taxon>Oweniida</taxon>
        <taxon>Oweniidae</taxon>
        <taxon>Owenia</taxon>
    </lineage>
</organism>
<accession>A0A8J1TB93</accession>
<dbReference type="Gene3D" id="1.20.1070.10">
    <property type="entry name" value="Rhodopsin 7-helix transmembrane proteins"/>
    <property type="match status" value="1"/>
</dbReference>
<name>A0A8J1TB93_OWEFU</name>
<evidence type="ECO:0000313" key="6">
    <source>
        <dbReference type="EMBL" id="CAH1799623.1"/>
    </source>
</evidence>
<protein>
    <submittedName>
        <fullName evidence="6">Uncharacterized protein</fullName>
    </submittedName>
</protein>
<dbReference type="Pfam" id="PF00001">
    <property type="entry name" value="7tm_1"/>
    <property type="match status" value="1"/>
</dbReference>
<evidence type="ECO:0000256" key="4">
    <source>
        <dbReference type="ARBA" id="ARBA00022989"/>
    </source>
</evidence>
<dbReference type="InterPro" id="IPR017452">
    <property type="entry name" value="GPCR_Rhodpsn_7TM"/>
</dbReference>
<dbReference type="GO" id="GO:0005886">
    <property type="term" value="C:plasma membrane"/>
    <property type="evidence" value="ECO:0007669"/>
    <property type="project" value="UniProtKB-SubCell"/>
</dbReference>
<dbReference type="CDD" id="cd00637">
    <property type="entry name" value="7tm_classA_rhodopsin-like"/>
    <property type="match status" value="1"/>
</dbReference>
<dbReference type="AlphaFoldDB" id="A0A8J1TB93"/>
<keyword evidence="2" id="KW-1003">Cell membrane</keyword>
<evidence type="ECO:0000256" key="2">
    <source>
        <dbReference type="ARBA" id="ARBA00022475"/>
    </source>
</evidence>
<gene>
    <name evidence="6" type="ORF">OFUS_LOCUS23609</name>
</gene>
<dbReference type="PRINTS" id="PR00237">
    <property type="entry name" value="GPCRRHODOPSN"/>
</dbReference>
<comment type="caution">
    <text evidence="6">The sequence shown here is derived from an EMBL/GenBank/DDBJ whole genome shotgun (WGS) entry which is preliminary data.</text>
</comment>
<dbReference type="GO" id="GO:0004930">
    <property type="term" value="F:G protein-coupled receptor activity"/>
    <property type="evidence" value="ECO:0007669"/>
    <property type="project" value="InterPro"/>
</dbReference>
<evidence type="ECO:0000256" key="3">
    <source>
        <dbReference type="ARBA" id="ARBA00022692"/>
    </source>
</evidence>
<keyword evidence="4" id="KW-1133">Transmembrane helix</keyword>
<sequence>MEVDSVTTATLETFAVHEMTDDTLEYSNDTAYENYASYADELTISIEERDKSIRVAVFSTCLCITSLIVNAVAITAIKHCPGKATNSHFLFINLAVADMIGSIASYFEALFFVLYNLQGNDNIFEAGAVMFMLFTLGYLASALTLLVSAIIRYFAICNPLKYVHITTSKVCCFMTIAWIISAVVAGPLVAIAFLLVSPPSLWRHLKAFHEGYSYVYPIIVFIIFTSIIILYIRVYKETMALQERSSELHPGLQVPENHKAFVTTLLLAGTLVFTAIPYIVIRVARSRGGPHSDMIDRIYWDFVYYLPLVNFITDPIIYGYRTRDFQKGYAVLLNRCRCCSPRIKARLSCCLKTNTRVLRSHKYITAPTTSNGITSENSMV</sequence>
<dbReference type="SUPFAM" id="SSF81321">
    <property type="entry name" value="Family A G protein-coupled receptor-like"/>
    <property type="match status" value="1"/>
</dbReference>
<dbReference type="PANTHER" id="PTHR22750">
    <property type="entry name" value="G-PROTEIN COUPLED RECEPTOR"/>
    <property type="match status" value="1"/>
</dbReference>
<keyword evidence="7" id="KW-1185">Reference proteome</keyword>
<proteinExistence type="predicted"/>